<proteinExistence type="predicted"/>
<evidence type="ECO:0000313" key="4">
    <source>
        <dbReference type="Proteomes" id="UP001604336"/>
    </source>
</evidence>
<evidence type="ECO:0000256" key="1">
    <source>
        <dbReference type="SAM" id="MobiDB-lite"/>
    </source>
</evidence>
<dbReference type="EMBL" id="JBFOLK010000005">
    <property type="protein sequence ID" value="KAL2512759.1"/>
    <property type="molecule type" value="Genomic_DNA"/>
</dbReference>
<dbReference type="InterPro" id="IPR005162">
    <property type="entry name" value="Retrotrans_gag_dom"/>
</dbReference>
<sequence>MDPSVAVPDEALRGNQSTPTACVFDRLGVRSSIALPQPAPTRRSEHGESCLGGGRDPTFINTRFKDEKPELECDLDDDDKNLLFSMELKAREVSAWFKMPHIEKYNGREEYNKLKPWSIRSWPQLKREFINAFISNRTMIADIIQLYDIRQKEGESVTNYFKRFSYVINKIESVTDDNALDALVTSLHMRTLFWRDVQTASPRPILSW</sequence>
<comment type="caution">
    <text evidence="3">The sequence shown here is derived from an EMBL/GenBank/DDBJ whole genome shotgun (WGS) entry which is preliminary data.</text>
</comment>
<name>A0ABD1TJ62_9LAMI</name>
<protein>
    <submittedName>
        <fullName evidence="3">Retrotransposon gag domain</fullName>
    </submittedName>
</protein>
<dbReference type="AlphaFoldDB" id="A0ABD1TJ62"/>
<reference evidence="4" key="1">
    <citation type="submission" date="2024-07" db="EMBL/GenBank/DDBJ databases">
        <title>Two chromosome-level genome assemblies of Korean endemic species Abeliophyllum distichum and Forsythia ovata (Oleaceae).</title>
        <authorList>
            <person name="Jang H."/>
        </authorList>
    </citation>
    <scope>NUCLEOTIDE SEQUENCE [LARGE SCALE GENOMIC DNA]</scope>
</reference>
<dbReference type="Pfam" id="PF03732">
    <property type="entry name" value="Retrotrans_gag"/>
    <property type="match status" value="1"/>
</dbReference>
<dbReference type="Proteomes" id="UP001604336">
    <property type="component" value="Unassembled WGS sequence"/>
</dbReference>
<keyword evidence="4" id="KW-1185">Reference proteome</keyword>
<accession>A0ABD1TJ62</accession>
<organism evidence="3 4">
    <name type="scientific">Abeliophyllum distichum</name>
    <dbReference type="NCBI Taxonomy" id="126358"/>
    <lineage>
        <taxon>Eukaryota</taxon>
        <taxon>Viridiplantae</taxon>
        <taxon>Streptophyta</taxon>
        <taxon>Embryophyta</taxon>
        <taxon>Tracheophyta</taxon>
        <taxon>Spermatophyta</taxon>
        <taxon>Magnoliopsida</taxon>
        <taxon>eudicotyledons</taxon>
        <taxon>Gunneridae</taxon>
        <taxon>Pentapetalae</taxon>
        <taxon>asterids</taxon>
        <taxon>lamiids</taxon>
        <taxon>Lamiales</taxon>
        <taxon>Oleaceae</taxon>
        <taxon>Forsythieae</taxon>
        <taxon>Abeliophyllum</taxon>
    </lineage>
</organism>
<feature type="domain" description="Retrotransposon gag" evidence="2">
    <location>
        <begin position="112"/>
        <end position="185"/>
    </location>
</feature>
<gene>
    <name evidence="3" type="ORF">Adt_18359</name>
</gene>
<evidence type="ECO:0000313" key="3">
    <source>
        <dbReference type="EMBL" id="KAL2512759.1"/>
    </source>
</evidence>
<dbReference type="PANTHER" id="PTHR33223:SF10">
    <property type="entry name" value="AMINOTRANSFERASE-LIKE PLANT MOBILE DOMAIN-CONTAINING PROTEIN"/>
    <property type="match status" value="1"/>
</dbReference>
<feature type="region of interest" description="Disordered" evidence="1">
    <location>
        <begin position="34"/>
        <end position="54"/>
    </location>
</feature>
<evidence type="ECO:0000259" key="2">
    <source>
        <dbReference type="Pfam" id="PF03732"/>
    </source>
</evidence>
<dbReference type="PANTHER" id="PTHR33223">
    <property type="entry name" value="CCHC-TYPE DOMAIN-CONTAINING PROTEIN"/>
    <property type="match status" value="1"/>
</dbReference>